<dbReference type="GeneID" id="19015422"/>
<dbReference type="InterPro" id="IPR007330">
    <property type="entry name" value="MIT_dom"/>
</dbReference>
<dbReference type="KEGG" id="bpg:Bathy06g04410"/>
<organism evidence="3 4">
    <name type="scientific">Bathycoccus prasinos</name>
    <dbReference type="NCBI Taxonomy" id="41875"/>
    <lineage>
        <taxon>Eukaryota</taxon>
        <taxon>Viridiplantae</taxon>
        <taxon>Chlorophyta</taxon>
        <taxon>Mamiellophyceae</taxon>
        <taxon>Mamiellales</taxon>
        <taxon>Bathycoccaceae</taxon>
        <taxon>Bathycoccus</taxon>
    </lineage>
</organism>
<evidence type="ECO:0000313" key="4">
    <source>
        <dbReference type="Proteomes" id="UP000198341"/>
    </source>
</evidence>
<feature type="region of interest" description="Disordered" evidence="1">
    <location>
        <begin position="70"/>
        <end position="90"/>
    </location>
</feature>
<keyword evidence="4" id="KW-1185">Reference proteome</keyword>
<accession>K8F6N3</accession>
<evidence type="ECO:0000259" key="2">
    <source>
        <dbReference type="Pfam" id="PF04212"/>
    </source>
</evidence>
<feature type="domain" description="MIT" evidence="2">
    <location>
        <begin position="9"/>
        <end position="77"/>
    </location>
</feature>
<dbReference type="SUPFAM" id="SSF116846">
    <property type="entry name" value="MIT domain"/>
    <property type="match status" value="1"/>
</dbReference>
<proteinExistence type="predicted"/>
<dbReference type="RefSeq" id="XP_007512648.1">
    <property type="nucleotide sequence ID" value="XM_007512586.1"/>
</dbReference>
<dbReference type="EMBL" id="FO082273">
    <property type="protein sequence ID" value="CCO17248.1"/>
    <property type="molecule type" value="Genomic_DNA"/>
</dbReference>
<reference evidence="3 4" key="1">
    <citation type="submission" date="2011-10" db="EMBL/GenBank/DDBJ databases">
        <authorList>
            <person name="Genoscope - CEA"/>
        </authorList>
    </citation>
    <scope>NUCLEOTIDE SEQUENCE [LARGE SCALE GENOMIC DNA]</scope>
    <source>
        <strain evidence="3 4">RCC 1105</strain>
    </source>
</reference>
<dbReference type="Gene3D" id="1.20.58.80">
    <property type="entry name" value="Phosphotransferase system, lactose/cellobiose-type IIA subunit"/>
    <property type="match status" value="1"/>
</dbReference>
<gene>
    <name evidence="3" type="ORF">Bathy06g04410</name>
</gene>
<dbReference type="InterPro" id="IPR036181">
    <property type="entry name" value="MIT_dom_sf"/>
</dbReference>
<dbReference type="AlphaFoldDB" id="K8F6N3"/>
<evidence type="ECO:0000313" key="3">
    <source>
        <dbReference type="EMBL" id="CCO17248.1"/>
    </source>
</evidence>
<name>K8F6N3_9CHLO</name>
<evidence type="ECO:0000256" key="1">
    <source>
        <dbReference type="SAM" id="MobiDB-lite"/>
    </source>
</evidence>
<dbReference type="Pfam" id="PF04212">
    <property type="entry name" value="MIT"/>
    <property type="match status" value="1"/>
</dbReference>
<dbReference type="Proteomes" id="UP000198341">
    <property type="component" value="Chromosome 6"/>
</dbReference>
<sequence length="179" mass="19319">MNKTRCEIALDLSLRAVEHDLDGDDALACKLYKDASRALEDAIAHARNGETSSMEENDIEQMQRKVKEYRERAETLSNRSKGGGGGEDDDTKTNIVAGAAAAGAMIGFATMGPFGAIGWASSMAYASTRKKGIASSVSKISGSAVINTMERAKSLNRRYKIDEKVKENGKIALEKAKHF</sequence>
<protein>
    <recommendedName>
        <fullName evidence="2">MIT domain-containing protein</fullName>
    </recommendedName>
</protein>